<feature type="compositionally biased region" description="Low complexity" evidence="1">
    <location>
        <begin position="14"/>
        <end position="25"/>
    </location>
</feature>
<feature type="region of interest" description="Disordered" evidence="1">
    <location>
        <begin position="1"/>
        <end position="26"/>
    </location>
</feature>
<dbReference type="AlphaFoldDB" id="A0A3M6W6C6"/>
<evidence type="ECO:0000313" key="3">
    <source>
        <dbReference type="EMBL" id="RMX74104.1"/>
    </source>
</evidence>
<name>A0A3M6W6C6_HORWE</name>
<organism evidence="3 4">
    <name type="scientific">Hortaea werneckii</name>
    <name type="common">Black yeast</name>
    <name type="synonym">Cladosporium werneckii</name>
    <dbReference type="NCBI Taxonomy" id="91943"/>
    <lineage>
        <taxon>Eukaryota</taxon>
        <taxon>Fungi</taxon>
        <taxon>Dikarya</taxon>
        <taxon>Ascomycota</taxon>
        <taxon>Pezizomycotina</taxon>
        <taxon>Dothideomycetes</taxon>
        <taxon>Dothideomycetidae</taxon>
        <taxon>Mycosphaerellales</taxon>
        <taxon>Teratosphaeriaceae</taxon>
        <taxon>Hortaea</taxon>
    </lineage>
</organism>
<dbReference type="VEuPathDB" id="FungiDB:BTJ68_07533"/>
<feature type="region of interest" description="Disordered" evidence="1">
    <location>
        <begin position="132"/>
        <end position="156"/>
    </location>
</feature>
<proteinExistence type="predicted"/>
<comment type="caution">
    <text evidence="3">The sequence shown here is derived from an EMBL/GenBank/DDBJ whole genome shotgun (WGS) entry which is preliminary data.</text>
</comment>
<protein>
    <recommendedName>
        <fullName evidence="2">DUF6590 domain-containing protein</fullName>
    </recommendedName>
</protein>
<dbReference type="Pfam" id="PF20233">
    <property type="entry name" value="DUF6590"/>
    <property type="match status" value="1"/>
</dbReference>
<dbReference type="OrthoDB" id="3438983at2759"/>
<feature type="domain" description="DUF6590" evidence="2">
    <location>
        <begin position="177"/>
        <end position="319"/>
    </location>
</feature>
<sequence length="336" mass="36213">MPSSVVSSFPGGIATNNTSNAAPATELQRKPAQIAGVGHGTSQATPPTLKAGAVHQGSLWANPSAAVKSTASNVTRNAYLQHSTVASRVPAHIRPGKSTVGGANTSVANLEAQLAHTGVSNTFGPGLAPYNPSQGPTASQITTPWRPARSTRTNASFSSSRLAVNNAVCKLSGYTRKDFQKGEVISLPHDSANTDPNVDPNTDNRWRSTVEGPVYSKRRMMVVLFIYGRDMLCLPLYTWNKSGISRRPAWLKNEYVGVQDANNLSYVNHGDYPPVIIEGNRRPMHEHSTVVLSAGCKVSCNEDILSVGRLTQKSHTHLVALWQELNREAVAEAWRR</sequence>
<feature type="compositionally biased region" description="Polar residues" evidence="1">
    <location>
        <begin position="132"/>
        <end position="143"/>
    </location>
</feature>
<gene>
    <name evidence="3" type="ORF">D0869_12934</name>
</gene>
<dbReference type="Proteomes" id="UP000281245">
    <property type="component" value="Unassembled WGS sequence"/>
</dbReference>
<evidence type="ECO:0000313" key="4">
    <source>
        <dbReference type="Proteomes" id="UP000281245"/>
    </source>
</evidence>
<evidence type="ECO:0000256" key="1">
    <source>
        <dbReference type="SAM" id="MobiDB-lite"/>
    </source>
</evidence>
<dbReference type="InterPro" id="IPR046497">
    <property type="entry name" value="DUF6590"/>
</dbReference>
<dbReference type="EMBL" id="QWIJ01001621">
    <property type="protein sequence ID" value="RMX74104.1"/>
    <property type="molecule type" value="Genomic_DNA"/>
</dbReference>
<accession>A0A3M6W6C6</accession>
<reference evidence="3 4" key="1">
    <citation type="journal article" date="2018" name="BMC Genomics">
        <title>Genomic evidence for intraspecific hybridization in a clonal and extremely halotolerant yeast.</title>
        <authorList>
            <person name="Gostincar C."/>
            <person name="Stajich J.E."/>
            <person name="Zupancic J."/>
            <person name="Zalar P."/>
            <person name="Gunde-Cimerman N."/>
        </authorList>
    </citation>
    <scope>NUCLEOTIDE SEQUENCE [LARGE SCALE GENOMIC DNA]</scope>
    <source>
        <strain evidence="3 4">EXF-6656</strain>
    </source>
</reference>
<evidence type="ECO:0000259" key="2">
    <source>
        <dbReference type="Pfam" id="PF20233"/>
    </source>
</evidence>